<evidence type="ECO:0000256" key="17">
    <source>
        <dbReference type="ARBA" id="ARBA00023328"/>
    </source>
</evidence>
<evidence type="ECO:0000256" key="6">
    <source>
        <dbReference type="ARBA" id="ARBA00014520"/>
    </source>
</evidence>
<feature type="region of interest" description="Disordered" evidence="18">
    <location>
        <begin position="1218"/>
        <end position="1259"/>
    </location>
</feature>
<evidence type="ECO:0000256" key="1">
    <source>
        <dbReference type="ARBA" id="ARBA00004123"/>
    </source>
</evidence>
<dbReference type="Pfam" id="PF17681">
    <property type="entry name" value="GCP_N_terminal"/>
    <property type="match status" value="1"/>
</dbReference>
<reference evidence="21 22" key="1">
    <citation type="journal article" date="2019" name="PLoS ONE">
        <title>Comparative genome analysis indicates high evolutionary potential of pathogenicity genes in Colletotrichum tanaceti.</title>
        <authorList>
            <person name="Lelwala R.V."/>
            <person name="Korhonen P.K."/>
            <person name="Young N.D."/>
            <person name="Scott J.B."/>
            <person name="Ades P.A."/>
            <person name="Gasser R.B."/>
            <person name="Taylor P.W.J."/>
        </authorList>
    </citation>
    <scope>NUCLEOTIDE SEQUENCE [LARGE SCALE GENOMIC DNA]</scope>
    <source>
        <strain evidence="21">BRIP57314</strain>
    </source>
</reference>
<dbReference type="GO" id="GO:0000930">
    <property type="term" value="C:gamma-tubulin complex"/>
    <property type="evidence" value="ECO:0007669"/>
    <property type="project" value="UniProtKB-ARBA"/>
</dbReference>
<feature type="compositionally biased region" description="Low complexity" evidence="18">
    <location>
        <begin position="1283"/>
        <end position="1295"/>
    </location>
</feature>
<evidence type="ECO:0000259" key="19">
    <source>
        <dbReference type="Pfam" id="PF04130"/>
    </source>
</evidence>
<dbReference type="InterPro" id="IPR040457">
    <property type="entry name" value="GCP_C"/>
</dbReference>
<comment type="subcellular location">
    <subcellularLocation>
        <location evidence="3">Chromosome</location>
        <location evidence="3">Centromere</location>
        <location evidence="3">Kinetochore</location>
    </subcellularLocation>
    <subcellularLocation>
        <location evidence="2">Cytoplasm</location>
        <location evidence="2">Cytoskeleton</location>
        <location evidence="2">Spindle</location>
    </subcellularLocation>
    <subcellularLocation>
        <location evidence="1">Nucleus</location>
    </subcellularLocation>
</comment>
<comment type="similarity">
    <text evidence="5">Belongs to the DASH complex ASK1 family.</text>
</comment>
<keyword evidence="16" id="KW-0131">Cell cycle</keyword>
<dbReference type="STRING" id="1306861.A0A4U6XSF2"/>
<feature type="region of interest" description="Disordered" evidence="18">
    <location>
        <begin position="1271"/>
        <end position="1327"/>
    </location>
</feature>
<feature type="domain" description="Gamma tubulin complex component C-terminal" evidence="19">
    <location>
        <begin position="568"/>
        <end position="935"/>
    </location>
</feature>
<comment type="caution">
    <text evidence="21">The sequence shown here is derived from an EMBL/GenBank/DDBJ whole genome shotgun (WGS) entry which is preliminary data.</text>
</comment>
<evidence type="ECO:0000256" key="15">
    <source>
        <dbReference type="ARBA" id="ARBA00023242"/>
    </source>
</evidence>
<keyword evidence="11" id="KW-0498">Mitosis</keyword>
<keyword evidence="17" id="KW-0137">Centromere</keyword>
<feature type="domain" description="Gamma tubulin complex component protein N-terminal" evidence="20">
    <location>
        <begin position="157"/>
        <end position="447"/>
    </location>
</feature>
<keyword evidence="9" id="KW-0132">Cell division</keyword>
<keyword evidence="22" id="KW-1185">Reference proteome</keyword>
<dbReference type="FunFam" id="1.20.120.1900:FF:000013">
    <property type="entry name" value="Spindle pole body component"/>
    <property type="match status" value="1"/>
</dbReference>
<evidence type="ECO:0000256" key="10">
    <source>
        <dbReference type="ARBA" id="ARBA00022701"/>
    </source>
</evidence>
<evidence type="ECO:0000256" key="8">
    <source>
        <dbReference type="ARBA" id="ARBA00022490"/>
    </source>
</evidence>
<dbReference type="OrthoDB" id="775571at2759"/>
<feature type="compositionally biased region" description="Basic and acidic residues" evidence="18">
    <location>
        <begin position="1306"/>
        <end position="1319"/>
    </location>
</feature>
<name>A0A4U6XSF2_9PEZI</name>
<dbReference type="InterPro" id="IPR041470">
    <property type="entry name" value="GCP_N"/>
</dbReference>
<dbReference type="InterPro" id="IPR013964">
    <property type="entry name" value="DASH_Ask1"/>
</dbReference>
<dbReference type="GO" id="GO:0005874">
    <property type="term" value="C:microtubule"/>
    <property type="evidence" value="ECO:0007669"/>
    <property type="project" value="UniProtKB-KW"/>
</dbReference>
<feature type="compositionally biased region" description="Acidic residues" evidence="18">
    <location>
        <begin position="1055"/>
        <end position="1066"/>
    </location>
</feature>
<evidence type="ECO:0000259" key="20">
    <source>
        <dbReference type="Pfam" id="PF17681"/>
    </source>
</evidence>
<dbReference type="GO" id="GO:0008608">
    <property type="term" value="P:attachment of spindle microtubules to kinetochore"/>
    <property type="evidence" value="ECO:0007669"/>
    <property type="project" value="InterPro"/>
</dbReference>
<accession>A0A4U6XSF2</accession>
<feature type="compositionally biased region" description="Basic and acidic residues" evidence="18">
    <location>
        <begin position="1232"/>
        <end position="1245"/>
    </location>
</feature>
<dbReference type="GO" id="GO:0072686">
    <property type="term" value="C:mitotic spindle"/>
    <property type="evidence" value="ECO:0007669"/>
    <property type="project" value="InterPro"/>
</dbReference>
<feature type="compositionally biased region" description="Polar residues" evidence="18">
    <location>
        <begin position="1073"/>
        <end position="1100"/>
    </location>
</feature>
<comment type="similarity">
    <text evidence="4">Belongs to the TUBGCP family.</text>
</comment>
<proteinExistence type="inferred from homology"/>
<organism evidence="21 22">
    <name type="scientific">Colletotrichum tanaceti</name>
    <dbReference type="NCBI Taxonomy" id="1306861"/>
    <lineage>
        <taxon>Eukaryota</taxon>
        <taxon>Fungi</taxon>
        <taxon>Dikarya</taxon>
        <taxon>Ascomycota</taxon>
        <taxon>Pezizomycotina</taxon>
        <taxon>Sordariomycetes</taxon>
        <taxon>Hypocreomycetidae</taxon>
        <taxon>Glomerellales</taxon>
        <taxon>Glomerellaceae</taxon>
        <taxon>Colletotrichum</taxon>
        <taxon>Colletotrichum destructivum species complex</taxon>
    </lineage>
</organism>
<dbReference type="Pfam" id="PF04130">
    <property type="entry name" value="GCP_C_terminal"/>
    <property type="match status" value="1"/>
</dbReference>
<keyword evidence="8" id="KW-0963">Cytoplasm</keyword>
<dbReference type="PANTHER" id="PTHR28200:SF1">
    <property type="entry name" value="DASH COMPLEX SUBUNIT ASK1"/>
    <property type="match status" value="1"/>
</dbReference>
<dbReference type="GO" id="GO:0044732">
    <property type="term" value="C:mitotic spindle pole body"/>
    <property type="evidence" value="ECO:0007669"/>
    <property type="project" value="TreeGrafter"/>
</dbReference>
<dbReference type="EMBL" id="PJEX01000019">
    <property type="protein sequence ID" value="TKW58751.1"/>
    <property type="molecule type" value="Genomic_DNA"/>
</dbReference>
<dbReference type="Pfam" id="PF08655">
    <property type="entry name" value="DASH_Ask1"/>
    <property type="match status" value="1"/>
</dbReference>
<dbReference type="InterPro" id="IPR042241">
    <property type="entry name" value="GCP_C_sf"/>
</dbReference>
<evidence type="ECO:0000313" key="21">
    <source>
        <dbReference type="EMBL" id="TKW58751.1"/>
    </source>
</evidence>
<dbReference type="GO" id="GO:0043015">
    <property type="term" value="F:gamma-tubulin binding"/>
    <property type="evidence" value="ECO:0007669"/>
    <property type="project" value="InterPro"/>
</dbReference>
<evidence type="ECO:0000256" key="18">
    <source>
        <dbReference type="SAM" id="MobiDB-lite"/>
    </source>
</evidence>
<evidence type="ECO:0000256" key="2">
    <source>
        <dbReference type="ARBA" id="ARBA00004186"/>
    </source>
</evidence>
<dbReference type="GO" id="GO:0042729">
    <property type="term" value="C:DASH complex"/>
    <property type="evidence" value="ECO:0007669"/>
    <property type="project" value="InterPro"/>
</dbReference>
<keyword evidence="14" id="KW-0206">Cytoskeleton</keyword>
<feature type="compositionally biased region" description="Polar residues" evidence="18">
    <location>
        <begin position="1126"/>
        <end position="1135"/>
    </location>
</feature>
<evidence type="ECO:0000256" key="13">
    <source>
        <dbReference type="ARBA" id="ARBA00022838"/>
    </source>
</evidence>
<dbReference type="GO" id="GO:0007020">
    <property type="term" value="P:microtubule nucleation"/>
    <property type="evidence" value="ECO:0007669"/>
    <property type="project" value="UniProtKB-ARBA"/>
</dbReference>
<dbReference type="Proteomes" id="UP000310108">
    <property type="component" value="Unassembled WGS sequence"/>
</dbReference>
<keyword evidence="7" id="KW-0158">Chromosome</keyword>
<evidence type="ECO:0000256" key="4">
    <source>
        <dbReference type="ARBA" id="ARBA00010337"/>
    </source>
</evidence>
<evidence type="ECO:0000256" key="3">
    <source>
        <dbReference type="ARBA" id="ARBA00004629"/>
    </source>
</evidence>
<sequence>MSKEDESANVFAIPDFLQRSKWLEDQLPQADDGFFALNLRGLELFTLPVIDPVPEQEETTAANTPKTTWKEALDEKESDTDCYWLTIDKPVRNKPEYKTWESFESRSACSTKPLFITEAGPGAFDALAALEEDPLRLGSAGFTVVEAGLYCSALMALALGRESVFFSWQDEIGSLKPTLPQIRIPAYSGQALQEVQRSCLKCGNTYRRLRKFVDTTYSKNPTPCRVALASAVDKALLVIQSSIALNHQHPRSILQVQSLVTHIYTILRQFESLVSNIRRGHLDEDVFVIVFQQAQSAEYAETHLRDMMREVLRRVSNPWIELVEEWIGTRREVGVPLGKHEVGRRKGFIKVESETYIDDFGDEVDEVDYRLDKQRIPSFMPEDVVKSLFEVGRNLRFIRSTHPKHPLAQSKVVSSSRPPTLEWLFDWDSIVHLENRVHSYERALREAVRTYFTEELAEAKKVPAWPMSDSPKYPLQLFGLDENELQTKLLASIHDFSQPIADSTSEDQLGVIIRDRLSDVTTEAANAGTDFTPHWSLLPVLSFGSIISAQSRVVGRESLRLLFTSHNLREHLKLQKEFHLLGNGFFCSRLSHALFDPDLETAERQAGVARQGGVMGLRLSGRDTWPPASSELRLALMGVLTESYEGPVLESHKPRDGEKNELPGDLSFGVRSLSSEEVDKCMDQDGLEALDFLRLSYKPPAALGAIITPIVLVQYDRIFRLLLRALRMQYAVNRLFRDVLARESGWRDVEDVSVRFCFEARHFVSSLNSYIFDTGIEMPWQSFESLLDKLESGLGSENQETSSGSVLSPDRLREYHSQTLDRIMLALLLRKRQQPVLKLLDEIFRVILSFAKYSRLRADGRRARSQDDSTARGLYKTFRRNVEVFLTVCKGLSEKGDYGPKKDTVSRTEDSGRVDSLDDNPIAQLILKLDMSGYYSKIRATPQLIRVSLIDTERYGNFSFCDLPTSNEYDMSRPGPSVRNLTLTEELEKLEQSITLTLQEIDSNFSKAHRIVTTSILPIVEQYGEHSRNVWDASKFWKQFFEASANVSLSGYEELGNDDEEDETGATEESTAQDETSVDYTRTPQRHQSAEDLTQASVADSTFRAEESVLDDNDLTGSTPRPPKTKTMNPQFSSLESPYEALKRELKGEPPAPHEEDEEDEDLGIEEDSTVLFAQHTARLPDMSMTPRSSFAPLSRQEQQHHKDPLMHRMLDKTFRIQATPHKGPSYRVSPFKRDGRGKQTEREAMPAWRQGSPMSSPVMEMPKLRSEAFMSPANSNSRQRLAAATAPAGPRTPGVSVQTPGTVRKTKDVFATRGKYDNDTTSTDIGGAFAKDKYEINWESDSDEDKALYGGMSPPKTIQFALPPSKLLQTPAREASKRIVDDILLTAGAGPESSEEYSPTMVKMNKDILDDSF</sequence>
<protein>
    <recommendedName>
        <fullName evidence="6">DASH complex subunit ASK1</fullName>
    </recommendedName>
</protein>
<evidence type="ECO:0000256" key="7">
    <source>
        <dbReference type="ARBA" id="ARBA00022454"/>
    </source>
</evidence>
<dbReference type="Gene3D" id="1.20.120.1900">
    <property type="entry name" value="Gamma-tubulin complex, C-terminal domain"/>
    <property type="match status" value="1"/>
</dbReference>
<dbReference type="GO" id="GO:0051301">
    <property type="term" value="P:cell division"/>
    <property type="evidence" value="ECO:0007669"/>
    <property type="project" value="UniProtKB-KW"/>
</dbReference>
<evidence type="ECO:0000256" key="9">
    <source>
        <dbReference type="ARBA" id="ARBA00022618"/>
    </source>
</evidence>
<evidence type="ECO:0000256" key="11">
    <source>
        <dbReference type="ARBA" id="ARBA00022776"/>
    </source>
</evidence>
<evidence type="ECO:0000313" key="22">
    <source>
        <dbReference type="Proteomes" id="UP000310108"/>
    </source>
</evidence>
<feature type="region of interest" description="Disordered" evidence="18">
    <location>
        <begin position="1053"/>
        <end position="1135"/>
    </location>
</feature>
<evidence type="ECO:0000256" key="12">
    <source>
        <dbReference type="ARBA" id="ARBA00022829"/>
    </source>
</evidence>
<feature type="region of interest" description="Disordered" evidence="18">
    <location>
        <begin position="1178"/>
        <end position="1203"/>
    </location>
</feature>
<dbReference type="PANTHER" id="PTHR28200">
    <property type="entry name" value="DASH COMPLEX SUBUNIT ASK1"/>
    <property type="match status" value="1"/>
</dbReference>
<keyword evidence="10" id="KW-0493">Microtubule</keyword>
<evidence type="ECO:0000256" key="5">
    <source>
        <dbReference type="ARBA" id="ARBA00010731"/>
    </source>
</evidence>
<evidence type="ECO:0000256" key="14">
    <source>
        <dbReference type="ARBA" id="ARBA00023212"/>
    </source>
</evidence>
<keyword evidence="13" id="KW-0995">Kinetochore</keyword>
<keyword evidence="12" id="KW-0159">Chromosome partition</keyword>
<keyword evidence="15" id="KW-0539">Nucleus</keyword>
<evidence type="ECO:0000256" key="16">
    <source>
        <dbReference type="ARBA" id="ARBA00023306"/>
    </source>
</evidence>
<gene>
    <name evidence="21" type="primary">ask1</name>
    <name evidence="21" type="ORF">CTA1_4516</name>
</gene>